<evidence type="ECO:0000256" key="6">
    <source>
        <dbReference type="RuleBase" id="RU003355"/>
    </source>
</evidence>
<dbReference type="STRING" id="765915.A0A1Y2HX12"/>
<accession>A0A1Y2HX12</accession>
<dbReference type="PROSITE" id="PS51892">
    <property type="entry name" value="SUBTILASE"/>
    <property type="match status" value="1"/>
</dbReference>
<keyword evidence="7" id="KW-0732">Signal</keyword>
<dbReference type="GO" id="GO:0004252">
    <property type="term" value="F:serine-type endopeptidase activity"/>
    <property type="evidence" value="ECO:0007669"/>
    <property type="project" value="UniProtKB-UniRule"/>
</dbReference>
<proteinExistence type="inferred from homology"/>
<evidence type="ECO:0000313" key="10">
    <source>
        <dbReference type="Proteomes" id="UP000193411"/>
    </source>
</evidence>
<feature type="signal peptide" evidence="7">
    <location>
        <begin position="1"/>
        <end position="20"/>
    </location>
</feature>
<keyword evidence="10" id="KW-1185">Reference proteome</keyword>
<feature type="active site" description="Charge relay system" evidence="5">
    <location>
        <position position="177"/>
    </location>
</feature>
<dbReference type="Proteomes" id="UP000193411">
    <property type="component" value="Unassembled WGS sequence"/>
</dbReference>
<dbReference type="PROSITE" id="PS00136">
    <property type="entry name" value="SUBTILASE_ASP"/>
    <property type="match status" value="1"/>
</dbReference>
<evidence type="ECO:0000256" key="5">
    <source>
        <dbReference type="PROSITE-ProRule" id="PRU01240"/>
    </source>
</evidence>
<dbReference type="InterPro" id="IPR023827">
    <property type="entry name" value="Peptidase_S8_Asp-AS"/>
</dbReference>
<keyword evidence="4 5" id="KW-0720">Serine protease</keyword>
<dbReference type="InterPro" id="IPR023828">
    <property type="entry name" value="Peptidase_S8_Ser-AS"/>
</dbReference>
<name>A0A1Y2HX12_9FUNG</name>
<evidence type="ECO:0000256" key="2">
    <source>
        <dbReference type="ARBA" id="ARBA00022670"/>
    </source>
</evidence>
<protein>
    <submittedName>
        <fullName evidence="9">Peptidase S8/S53 domain-containing protein</fullName>
    </submittedName>
</protein>
<dbReference type="AlphaFoldDB" id="A0A1Y2HX12"/>
<organism evidence="9 10">
    <name type="scientific">Catenaria anguillulae PL171</name>
    <dbReference type="NCBI Taxonomy" id="765915"/>
    <lineage>
        <taxon>Eukaryota</taxon>
        <taxon>Fungi</taxon>
        <taxon>Fungi incertae sedis</taxon>
        <taxon>Blastocladiomycota</taxon>
        <taxon>Blastocladiomycetes</taxon>
        <taxon>Blastocladiales</taxon>
        <taxon>Catenariaceae</taxon>
        <taxon>Catenaria</taxon>
    </lineage>
</organism>
<dbReference type="Pfam" id="PF00082">
    <property type="entry name" value="Peptidase_S8"/>
    <property type="match status" value="1"/>
</dbReference>
<dbReference type="PANTHER" id="PTHR43806">
    <property type="entry name" value="PEPTIDASE S8"/>
    <property type="match status" value="1"/>
</dbReference>
<feature type="active site" description="Charge relay system" evidence="5">
    <location>
        <position position="337"/>
    </location>
</feature>
<dbReference type="Gene3D" id="3.40.50.200">
    <property type="entry name" value="Peptidase S8/S53 domain"/>
    <property type="match status" value="1"/>
</dbReference>
<dbReference type="EMBL" id="MCFL01000009">
    <property type="protein sequence ID" value="ORZ38291.1"/>
    <property type="molecule type" value="Genomic_DNA"/>
</dbReference>
<dbReference type="InterPro" id="IPR050131">
    <property type="entry name" value="Peptidase_S8_subtilisin-like"/>
</dbReference>
<evidence type="ECO:0000313" key="9">
    <source>
        <dbReference type="EMBL" id="ORZ38291.1"/>
    </source>
</evidence>
<dbReference type="InterPro" id="IPR015500">
    <property type="entry name" value="Peptidase_S8_subtilisin-rel"/>
</dbReference>
<evidence type="ECO:0000259" key="8">
    <source>
        <dbReference type="Pfam" id="PF00082"/>
    </source>
</evidence>
<feature type="active site" description="Charge relay system" evidence="5">
    <location>
        <position position="146"/>
    </location>
</feature>
<evidence type="ECO:0000256" key="1">
    <source>
        <dbReference type="ARBA" id="ARBA00011073"/>
    </source>
</evidence>
<sequence>MRLPAVLSVLLFLLPTLALAAPAPSPQVIIELDGAHDIDDLVIRDLLDVYIRNGLTNAADRLQRVRIGTTFRAVTLPDPGVKGREEVKTVMKDRVRRVEVEREWRLFGVQEGAVSGLDRLDARQGLDGKFTFPDVAGQGVDVFVIDSGCDANHPDFSNRASVLVDLTGEGANDLNGHGTHVASTAAGATYGVAKKANILCIKVFDQSGRGSSVNVLRALEEVSKQVAERKRPAVVNMSLGGPRAPGDGETSTERAVKALTDLGVAVVVAAGNESQDACQVSPAFIPEVITVAAIDPTSDTIASFSNFGSCVDVMASGVNIEAAAANSRGTRKLSGTSMSSPHVAGVMAVFMSQGMNHVAAERQLIATATQDAVKGELRGSPNRLAFIGGASGTAKLGEPVRMA</sequence>
<comment type="similarity">
    <text evidence="1 5 6">Belongs to the peptidase S8 family.</text>
</comment>
<dbReference type="InterPro" id="IPR022398">
    <property type="entry name" value="Peptidase_S8_His-AS"/>
</dbReference>
<dbReference type="GO" id="GO:0006508">
    <property type="term" value="P:proteolysis"/>
    <property type="evidence" value="ECO:0007669"/>
    <property type="project" value="UniProtKB-KW"/>
</dbReference>
<comment type="caution">
    <text evidence="9">The sequence shown here is derived from an EMBL/GenBank/DDBJ whole genome shotgun (WGS) entry which is preliminary data.</text>
</comment>
<keyword evidence="2 5" id="KW-0645">Protease</keyword>
<feature type="chain" id="PRO_5012869889" evidence="7">
    <location>
        <begin position="21"/>
        <end position="403"/>
    </location>
</feature>
<dbReference type="InterPro" id="IPR034193">
    <property type="entry name" value="PCSK9_ProteinaseK-like"/>
</dbReference>
<gene>
    <name evidence="9" type="ORF">BCR44DRAFT_60019</name>
</gene>
<dbReference type="SUPFAM" id="SSF52743">
    <property type="entry name" value="Subtilisin-like"/>
    <property type="match status" value="1"/>
</dbReference>
<dbReference type="PROSITE" id="PS00137">
    <property type="entry name" value="SUBTILASE_HIS"/>
    <property type="match status" value="1"/>
</dbReference>
<dbReference type="GO" id="GO:0005615">
    <property type="term" value="C:extracellular space"/>
    <property type="evidence" value="ECO:0007669"/>
    <property type="project" value="TreeGrafter"/>
</dbReference>
<dbReference type="InterPro" id="IPR036852">
    <property type="entry name" value="Peptidase_S8/S53_dom_sf"/>
</dbReference>
<reference evidence="9 10" key="1">
    <citation type="submission" date="2016-07" db="EMBL/GenBank/DDBJ databases">
        <title>Pervasive Adenine N6-methylation of Active Genes in Fungi.</title>
        <authorList>
            <consortium name="DOE Joint Genome Institute"/>
            <person name="Mondo S.J."/>
            <person name="Dannebaum R.O."/>
            <person name="Kuo R.C."/>
            <person name="Labutti K."/>
            <person name="Haridas S."/>
            <person name="Kuo A."/>
            <person name="Salamov A."/>
            <person name="Ahrendt S.R."/>
            <person name="Lipzen A."/>
            <person name="Sullivan W."/>
            <person name="Andreopoulos W.B."/>
            <person name="Clum A."/>
            <person name="Lindquist E."/>
            <person name="Daum C."/>
            <person name="Ramamoorthy G.K."/>
            <person name="Gryganskyi A."/>
            <person name="Culley D."/>
            <person name="Magnuson J.K."/>
            <person name="James T.Y."/>
            <person name="O'Malley M.A."/>
            <person name="Stajich J.E."/>
            <person name="Spatafora J.W."/>
            <person name="Visel A."/>
            <person name="Grigoriev I.V."/>
        </authorList>
    </citation>
    <scope>NUCLEOTIDE SEQUENCE [LARGE SCALE GENOMIC DNA]</scope>
    <source>
        <strain evidence="9 10">PL171</strain>
    </source>
</reference>
<evidence type="ECO:0000256" key="3">
    <source>
        <dbReference type="ARBA" id="ARBA00022801"/>
    </source>
</evidence>
<dbReference type="PANTHER" id="PTHR43806:SF11">
    <property type="entry name" value="CEREVISIN-RELATED"/>
    <property type="match status" value="1"/>
</dbReference>
<dbReference type="FunFam" id="3.40.50.200:FF:000014">
    <property type="entry name" value="Proteinase K"/>
    <property type="match status" value="1"/>
</dbReference>
<evidence type="ECO:0000256" key="7">
    <source>
        <dbReference type="SAM" id="SignalP"/>
    </source>
</evidence>
<keyword evidence="3 5" id="KW-0378">Hydrolase</keyword>
<dbReference type="OrthoDB" id="206201at2759"/>
<dbReference type="CDD" id="cd04077">
    <property type="entry name" value="Peptidases_S8_PCSK9_ProteinaseK_like"/>
    <property type="match status" value="1"/>
</dbReference>
<dbReference type="PROSITE" id="PS00138">
    <property type="entry name" value="SUBTILASE_SER"/>
    <property type="match status" value="1"/>
</dbReference>
<dbReference type="InterPro" id="IPR000209">
    <property type="entry name" value="Peptidase_S8/S53_dom"/>
</dbReference>
<feature type="domain" description="Peptidase S8/S53" evidence="8">
    <location>
        <begin position="137"/>
        <end position="373"/>
    </location>
</feature>
<evidence type="ECO:0000256" key="4">
    <source>
        <dbReference type="ARBA" id="ARBA00022825"/>
    </source>
</evidence>
<dbReference type="PRINTS" id="PR00723">
    <property type="entry name" value="SUBTILISIN"/>
</dbReference>